<dbReference type="EMBL" id="MU155139">
    <property type="protein sequence ID" value="KAF9484964.1"/>
    <property type="molecule type" value="Genomic_DNA"/>
</dbReference>
<dbReference type="PANTHER" id="PTHR23504">
    <property type="entry name" value="MAJOR FACILITATOR SUPERFAMILY DOMAIN-CONTAINING PROTEIN 10"/>
    <property type="match status" value="1"/>
</dbReference>
<dbReference type="PROSITE" id="PS50850">
    <property type="entry name" value="MFS"/>
    <property type="match status" value="1"/>
</dbReference>
<sequence>MTYIAQRSSTSSDLEEEMEPQQKRTPLPVGQLAILMFLRFTESASTFVIFPFLNELLASLAGGDSAKVGYYAGLMESIRQFLSLISVMYWSRLSDHIGRKPILLLGTFALAVSTTSFGLSKVFWALVVSRCIFTALNSNAGVIKSMVGEITDHTNSADAFALLHVPWAVGSSFGALTGGWLARPHDHFATFDHEFWIKYPYFLPCAVMALFALFACWLISTHLNETLKSGPCYKKTASDMDKGASQPLLAASGSSSSHHQAYEDEIEDTQGPVPLHTLFHPKVLIPILNYVCLAALHASSNALQPLFLAMPVAIGGLGLPPRNVGFILGVYGIANSLFQTFMLGRFVRRFGVKTVFVTGVSMFIPMFTFAPLMNLVVCSEGFSYVVWIMLGCQLCCSLMMELSYGCVYMFITAAAPNKRSLGATNGLAQTLVSIGRILTPVMTTSLLSLSIEKHILWGFAAYAMLVVFTSGGIWLASRLPRRLE</sequence>
<dbReference type="InterPro" id="IPR011701">
    <property type="entry name" value="MFS"/>
</dbReference>
<keyword evidence="5 7" id="KW-0472">Membrane</keyword>
<feature type="transmembrane region" description="Helical" evidence="7">
    <location>
        <begin position="455"/>
        <end position="476"/>
    </location>
</feature>
<organism evidence="9 10">
    <name type="scientific">Pholiota conissans</name>
    <dbReference type="NCBI Taxonomy" id="109636"/>
    <lineage>
        <taxon>Eukaryota</taxon>
        <taxon>Fungi</taxon>
        <taxon>Dikarya</taxon>
        <taxon>Basidiomycota</taxon>
        <taxon>Agaricomycotina</taxon>
        <taxon>Agaricomycetes</taxon>
        <taxon>Agaricomycetidae</taxon>
        <taxon>Agaricales</taxon>
        <taxon>Agaricineae</taxon>
        <taxon>Strophariaceae</taxon>
        <taxon>Pholiota</taxon>
    </lineage>
</organism>
<reference evidence="9" key="1">
    <citation type="submission" date="2020-11" db="EMBL/GenBank/DDBJ databases">
        <authorList>
            <consortium name="DOE Joint Genome Institute"/>
            <person name="Ahrendt S."/>
            <person name="Riley R."/>
            <person name="Andreopoulos W."/>
            <person name="Labutti K."/>
            <person name="Pangilinan J."/>
            <person name="Ruiz-Duenas F.J."/>
            <person name="Barrasa J.M."/>
            <person name="Sanchez-Garcia M."/>
            <person name="Camarero S."/>
            <person name="Miyauchi S."/>
            <person name="Serrano A."/>
            <person name="Linde D."/>
            <person name="Babiker R."/>
            <person name="Drula E."/>
            <person name="Ayuso-Fernandez I."/>
            <person name="Pacheco R."/>
            <person name="Padilla G."/>
            <person name="Ferreira P."/>
            <person name="Barriuso J."/>
            <person name="Kellner H."/>
            <person name="Castanera R."/>
            <person name="Alfaro M."/>
            <person name="Ramirez L."/>
            <person name="Pisabarro A.G."/>
            <person name="Kuo A."/>
            <person name="Tritt A."/>
            <person name="Lipzen A."/>
            <person name="He G."/>
            <person name="Yan M."/>
            <person name="Ng V."/>
            <person name="Cullen D."/>
            <person name="Martin F."/>
            <person name="Rosso M.-N."/>
            <person name="Henrissat B."/>
            <person name="Hibbett D."/>
            <person name="Martinez A.T."/>
            <person name="Grigoriev I.V."/>
        </authorList>
    </citation>
    <scope>NUCLEOTIDE SEQUENCE</scope>
    <source>
        <strain evidence="9">CIRM-BRFM 674</strain>
    </source>
</reference>
<evidence type="ECO:0000256" key="3">
    <source>
        <dbReference type="ARBA" id="ARBA00022692"/>
    </source>
</evidence>
<feature type="transmembrane region" description="Helical" evidence="7">
    <location>
        <begin position="384"/>
        <end position="411"/>
    </location>
</feature>
<dbReference type="InterPro" id="IPR036259">
    <property type="entry name" value="MFS_trans_sf"/>
</dbReference>
<proteinExistence type="predicted"/>
<keyword evidence="10" id="KW-1185">Reference proteome</keyword>
<feature type="transmembrane region" description="Helical" evidence="7">
    <location>
        <begin position="323"/>
        <end position="343"/>
    </location>
</feature>
<dbReference type="SUPFAM" id="SSF103473">
    <property type="entry name" value="MFS general substrate transporter"/>
    <property type="match status" value="1"/>
</dbReference>
<dbReference type="Gene3D" id="1.20.1250.20">
    <property type="entry name" value="MFS general substrate transporter like domains"/>
    <property type="match status" value="1"/>
</dbReference>
<feature type="transmembrane region" description="Helical" evidence="7">
    <location>
        <begin position="68"/>
        <end position="90"/>
    </location>
</feature>
<evidence type="ECO:0000259" key="8">
    <source>
        <dbReference type="PROSITE" id="PS50850"/>
    </source>
</evidence>
<evidence type="ECO:0000256" key="5">
    <source>
        <dbReference type="ARBA" id="ARBA00023136"/>
    </source>
</evidence>
<dbReference type="GO" id="GO:0022857">
    <property type="term" value="F:transmembrane transporter activity"/>
    <property type="evidence" value="ECO:0007669"/>
    <property type="project" value="InterPro"/>
</dbReference>
<accession>A0A9P5ZEH1</accession>
<comment type="subcellular location">
    <subcellularLocation>
        <location evidence="1">Membrane</location>
        <topology evidence="1">Multi-pass membrane protein</topology>
    </subcellularLocation>
</comment>
<name>A0A9P5ZEH1_9AGAR</name>
<feature type="transmembrane region" description="Helical" evidence="7">
    <location>
        <begin position="159"/>
        <end position="181"/>
    </location>
</feature>
<dbReference type="OrthoDB" id="419616at2759"/>
<feature type="compositionally biased region" description="Polar residues" evidence="6">
    <location>
        <begin position="1"/>
        <end position="12"/>
    </location>
</feature>
<evidence type="ECO:0000256" key="7">
    <source>
        <dbReference type="SAM" id="Phobius"/>
    </source>
</evidence>
<dbReference type="Pfam" id="PF07690">
    <property type="entry name" value="MFS_1"/>
    <property type="match status" value="2"/>
</dbReference>
<feature type="region of interest" description="Disordered" evidence="6">
    <location>
        <begin position="1"/>
        <end position="24"/>
    </location>
</feature>
<evidence type="ECO:0000256" key="4">
    <source>
        <dbReference type="ARBA" id="ARBA00022989"/>
    </source>
</evidence>
<dbReference type="PANTHER" id="PTHR23504:SF15">
    <property type="entry name" value="MAJOR FACILITATOR SUPERFAMILY (MFS) PROFILE DOMAIN-CONTAINING PROTEIN"/>
    <property type="match status" value="1"/>
</dbReference>
<feature type="transmembrane region" description="Helical" evidence="7">
    <location>
        <begin position="201"/>
        <end position="219"/>
    </location>
</feature>
<feature type="transmembrane region" description="Helical" evidence="7">
    <location>
        <begin position="102"/>
        <end position="119"/>
    </location>
</feature>
<keyword evidence="4 7" id="KW-1133">Transmembrane helix</keyword>
<keyword evidence="2" id="KW-0813">Transport</keyword>
<dbReference type="GO" id="GO:0016020">
    <property type="term" value="C:membrane"/>
    <property type="evidence" value="ECO:0007669"/>
    <property type="project" value="UniProtKB-SubCell"/>
</dbReference>
<evidence type="ECO:0000313" key="10">
    <source>
        <dbReference type="Proteomes" id="UP000807469"/>
    </source>
</evidence>
<evidence type="ECO:0000256" key="6">
    <source>
        <dbReference type="SAM" id="MobiDB-lite"/>
    </source>
</evidence>
<feature type="transmembrane region" description="Helical" evidence="7">
    <location>
        <begin position="283"/>
        <end position="303"/>
    </location>
</feature>
<gene>
    <name evidence="9" type="ORF">BDN70DRAFT_871964</name>
</gene>
<dbReference type="InterPro" id="IPR020846">
    <property type="entry name" value="MFS_dom"/>
</dbReference>
<keyword evidence="3 7" id="KW-0812">Transmembrane</keyword>
<evidence type="ECO:0000313" key="9">
    <source>
        <dbReference type="EMBL" id="KAF9484964.1"/>
    </source>
</evidence>
<feature type="transmembrane region" description="Helical" evidence="7">
    <location>
        <begin position="350"/>
        <end position="372"/>
    </location>
</feature>
<evidence type="ECO:0000256" key="1">
    <source>
        <dbReference type="ARBA" id="ARBA00004141"/>
    </source>
</evidence>
<comment type="caution">
    <text evidence="9">The sequence shown here is derived from an EMBL/GenBank/DDBJ whole genome shotgun (WGS) entry which is preliminary data.</text>
</comment>
<evidence type="ECO:0000256" key="2">
    <source>
        <dbReference type="ARBA" id="ARBA00022448"/>
    </source>
</evidence>
<dbReference type="AlphaFoldDB" id="A0A9P5ZEH1"/>
<feature type="domain" description="Major facilitator superfamily (MFS) profile" evidence="8">
    <location>
        <begin position="31"/>
        <end position="478"/>
    </location>
</feature>
<protein>
    <submittedName>
        <fullName evidence="9">Member of major facilitator superfamily multidrug-resistance, DHA1 sub-family</fullName>
    </submittedName>
</protein>
<dbReference type="Proteomes" id="UP000807469">
    <property type="component" value="Unassembled WGS sequence"/>
</dbReference>